<name>A0A8H7KG51_AGABI</name>
<evidence type="ECO:0000256" key="3">
    <source>
        <dbReference type="ARBA" id="ARBA00022723"/>
    </source>
</evidence>
<evidence type="ECO:0000256" key="4">
    <source>
        <dbReference type="ARBA" id="ARBA00022729"/>
    </source>
</evidence>
<evidence type="ECO:0000313" key="13">
    <source>
        <dbReference type="Proteomes" id="UP000629468"/>
    </source>
</evidence>
<comment type="similarity">
    <text evidence="1">Belongs to the peptidase M43B family.</text>
</comment>
<feature type="region of interest" description="Disordered" evidence="9">
    <location>
        <begin position="216"/>
        <end position="238"/>
    </location>
</feature>
<keyword evidence="2" id="KW-0645">Protease</keyword>
<keyword evidence="8" id="KW-1015">Disulfide bond</keyword>
<protein>
    <recommendedName>
        <fullName evidence="11">Peptidase M43 pregnancy-associated plasma-A domain-containing protein</fullName>
    </recommendedName>
</protein>
<dbReference type="Proteomes" id="UP000629468">
    <property type="component" value="Unassembled WGS sequence"/>
</dbReference>
<organism evidence="12 13">
    <name type="scientific">Agaricus bisporus var. burnettii</name>
    <dbReference type="NCBI Taxonomy" id="192524"/>
    <lineage>
        <taxon>Eukaryota</taxon>
        <taxon>Fungi</taxon>
        <taxon>Dikarya</taxon>
        <taxon>Basidiomycota</taxon>
        <taxon>Agaricomycotina</taxon>
        <taxon>Agaricomycetes</taxon>
        <taxon>Agaricomycetidae</taxon>
        <taxon>Agaricales</taxon>
        <taxon>Agaricineae</taxon>
        <taxon>Agaricaceae</taxon>
        <taxon>Agaricus</taxon>
    </lineage>
</organism>
<keyword evidence="6" id="KW-0862">Zinc</keyword>
<evidence type="ECO:0000256" key="2">
    <source>
        <dbReference type="ARBA" id="ARBA00022670"/>
    </source>
</evidence>
<feature type="signal peptide" evidence="10">
    <location>
        <begin position="1"/>
        <end position="18"/>
    </location>
</feature>
<dbReference type="InterPro" id="IPR024079">
    <property type="entry name" value="MetalloPept_cat_dom_sf"/>
</dbReference>
<evidence type="ECO:0000256" key="10">
    <source>
        <dbReference type="SAM" id="SignalP"/>
    </source>
</evidence>
<dbReference type="GO" id="GO:0006508">
    <property type="term" value="P:proteolysis"/>
    <property type="evidence" value="ECO:0007669"/>
    <property type="project" value="UniProtKB-KW"/>
</dbReference>
<sequence>MFKSAFFCVLLAASAAFASPSARRLCGNELTDDEVAVLEADFAAKKVDVSANRALAATIPVHFHVIQESTALSGGNVPNSQLTAQINVLNDAYSGSGLSFSLASIDHTTNANWFRSVGPGTSGEADMKQSLRTGGANALNVYTVGFESGAGAGLLGYATFPSSFSRNPTDDGVVMLYSSLPGGSAAPFNLGGTLIHEAGHWVGLFHTFQGGCSASGDSVSDTPPEAEPNFGCPSSRDTCSGGGTDPIHNYMDYSDDICYTEFTAGQIARLQSQMATFRGVFV</sequence>
<evidence type="ECO:0000256" key="9">
    <source>
        <dbReference type="SAM" id="MobiDB-lite"/>
    </source>
</evidence>
<dbReference type="GO" id="GO:0046872">
    <property type="term" value="F:metal ion binding"/>
    <property type="evidence" value="ECO:0007669"/>
    <property type="project" value="UniProtKB-KW"/>
</dbReference>
<keyword evidence="4 10" id="KW-0732">Signal</keyword>
<evidence type="ECO:0000256" key="6">
    <source>
        <dbReference type="ARBA" id="ARBA00022833"/>
    </source>
</evidence>
<dbReference type="PANTHER" id="PTHR47466">
    <property type="match status" value="1"/>
</dbReference>
<dbReference type="Gene3D" id="3.40.390.10">
    <property type="entry name" value="Collagenase (Catalytic Domain)"/>
    <property type="match status" value="1"/>
</dbReference>
<keyword evidence="3" id="KW-0479">Metal-binding</keyword>
<reference evidence="12 13" key="1">
    <citation type="journal article" name="Sci. Rep.">
        <title>Telomere-to-telomere assembled and centromere annotated genomes of the two main subspecies of the button mushroom Agaricus bisporus reveal especially polymorphic chromosome ends.</title>
        <authorList>
            <person name="Sonnenberg A.S.M."/>
            <person name="Sedaghat-Telgerd N."/>
            <person name="Lavrijssen B."/>
            <person name="Ohm R.A."/>
            <person name="Hendrickx P.M."/>
            <person name="Scholtmeijer K."/>
            <person name="Baars J.J.P."/>
            <person name="van Peer A."/>
        </authorList>
    </citation>
    <scope>NUCLEOTIDE SEQUENCE [LARGE SCALE GENOMIC DNA]</scope>
    <source>
        <strain evidence="12 13">H119_p4</strain>
    </source>
</reference>
<dbReference type="InterPro" id="IPR008754">
    <property type="entry name" value="Peptidase_M43"/>
</dbReference>
<evidence type="ECO:0000313" key="12">
    <source>
        <dbReference type="EMBL" id="KAF7771616.1"/>
    </source>
</evidence>
<dbReference type="SUPFAM" id="SSF55486">
    <property type="entry name" value="Metalloproteases ('zincins'), catalytic domain"/>
    <property type="match status" value="1"/>
</dbReference>
<dbReference type="AlphaFoldDB" id="A0A8H7KG51"/>
<feature type="chain" id="PRO_5034271234" description="Peptidase M43 pregnancy-associated plasma-A domain-containing protein" evidence="10">
    <location>
        <begin position="19"/>
        <end position="282"/>
    </location>
</feature>
<dbReference type="OMA" id="ALNTHYA"/>
<keyword evidence="5" id="KW-0378">Hydrolase</keyword>
<evidence type="ECO:0000256" key="7">
    <source>
        <dbReference type="ARBA" id="ARBA00023049"/>
    </source>
</evidence>
<evidence type="ECO:0000256" key="8">
    <source>
        <dbReference type="ARBA" id="ARBA00023157"/>
    </source>
</evidence>
<proteinExistence type="inferred from homology"/>
<dbReference type="EMBL" id="JABXXO010000008">
    <property type="protein sequence ID" value="KAF7771616.1"/>
    <property type="molecule type" value="Genomic_DNA"/>
</dbReference>
<gene>
    <name evidence="12" type="ORF">Agabi119p4_5927</name>
</gene>
<comment type="caution">
    <text evidence="12">The sequence shown here is derived from an EMBL/GenBank/DDBJ whole genome shotgun (WGS) entry which is preliminary data.</text>
</comment>
<dbReference type="Pfam" id="PF05572">
    <property type="entry name" value="Peptidase_M43"/>
    <property type="match status" value="1"/>
</dbReference>
<dbReference type="GO" id="GO:0008237">
    <property type="term" value="F:metallopeptidase activity"/>
    <property type="evidence" value="ECO:0007669"/>
    <property type="project" value="UniProtKB-KW"/>
</dbReference>
<feature type="domain" description="Peptidase M43 pregnancy-associated plasma-A" evidence="11">
    <location>
        <begin position="186"/>
        <end position="274"/>
    </location>
</feature>
<dbReference type="CDD" id="cd04275">
    <property type="entry name" value="ZnMc_pappalysin_like"/>
    <property type="match status" value="1"/>
</dbReference>
<evidence type="ECO:0000256" key="5">
    <source>
        <dbReference type="ARBA" id="ARBA00022801"/>
    </source>
</evidence>
<dbReference type="PANTHER" id="PTHR47466:SF1">
    <property type="entry name" value="METALLOPROTEASE MEP1 (AFU_ORTHOLOGUE AFUA_1G07730)-RELATED"/>
    <property type="match status" value="1"/>
</dbReference>
<evidence type="ECO:0000256" key="1">
    <source>
        <dbReference type="ARBA" id="ARBA00008721"/>
    </source>
</evidence>
<evidence type="ECO:0000259" key="11">
    <source>
        <dbReference type="Pfam" id="PF05572"/>
    </source>
</evidence>
<accession>A0A8H7KG51</accession>
<keyword evidence="7" id="KW-0482">Metalloprotease</keyword>